<dbReference type="EMBL" id="SMZO01000019">
    <property type="protein sequence ID" value="TDL87945.1"/>
    <property type="molecule type" value="Genomic_DNA"/>
</dbReference>
<feature type="binding site" evidence="6">
    <location>
        <begin position="49"/>
        <end position="54"/>
    </location>
    <ligand>
        <name>FMN</name>
        <dbReference type="ChEBI" id="CHEBI:58210"/>
    </ligand>
</feature>
<keyword evidence="2 6" id="KW-0285">Flavoprotein</keyword>
<evidence type="ECO:0000256" key="1">
    <source>
        <dbReference type="ARBA" id="ARBA00007301"/>
    </source>
</evidence>
<feature type="binding site" evidence="6 7">
    <location>
        <position position="93"/>
    </location>
    <ligand>
        <name>FMN</name>
        <dbReference type="ChEBI" id="CHEBI:58210"/>
    </ligand>
</feature>
<evidence type="ECO:0000313" key="11">
    <source>
        <dbReference type="Proteomes" id="UP000294562"/>
    </source>
</evidence>
<comment type="catalytic activity">
    <reaction evidence="6">
        <text>pyridoxine 5'-phosphate + O2 = pyridoxal 5'-phosphate + H2O2</text>
        <dbReference type="Rhea" id="RHEA:15149"/>
        <dbReference type="ChEBI" id="CHEBI:15379"/>
        <dbReference type="ChEBI" id="CHEBI:16240"/>
        <dbReference type="ChEBI" id="CHEBI:58589"/>
        <dbReference type="ChEBI" id="CHEBI:597326"/>
        <dbReference type="EC" id="1.4.3.5"/>
    </reaction>
</comment>
<evidence type="ECO:0000256" key="5">
    <source>
        <dbReference type="ARBA" id="ARBA00023096"/>
    </source>
</evidence>
<sequence length="201" mass="22966">MTERTGIFAGDDPFALSRRWLEEAEKSEPNDPDAAALATVDRNGMPNVRVVLMRGVEDNGFVFYTNYTSAKGQELEQAGSAAFVIHWKSLRRQIRVRGPVARIDPSQSDAYFNARPVQSRVGAWASRQSTPLQSRETLIAEVERLTETLGDAPPRPEHWGGYRITPLEIEFWADGEFRLHDRFRWTRADRMSGWTIDRLFP</sequence>
<protein>
    <recommendedName>
        <fullName evidence="6">Pyridoxine/pyridoxamine 5'-phosphate oxidase</fullName>
        <ecNumber evidence="6">1.4.3.5</ecNumber>
    </recommendedName>
    <alternativeName>
        <fullName evidence="6">PNP/PMP oxidase</fullName>
        <shortName evidence="6">PNPOx</shortName>
    </alternativeName>
    <alternativeName>
        <fullName evidence="6">Pyridoxal 5'-phosphate synthase</fullName>
    </alternativeName>
</protein>
<dbReference type="PIRSF" id="PIRSF000190">
    <property type="entry name" value="Pyd_amn-ph_oxd"/>
    <property type="match status" value="1"/>
</dbReference>
<evidence type="ECO:0000256" key="3">
    <source>
        <dbReference type="ARBA" id="ARBA00022643"/>
    </source>
</evidence>
<dbReference type="RefSeq" id="WP_133342783.1">
    <property type="nucleotide sequence ID" value="NZ_SMZO01000019.1"/>
</dbReference>
<gene>
    <name evidence="6 10" type="primary">pdxH</name>
    <name evidence="10" type="ORF">E2L05_10060</name>
</gene>
<keyword evidence="11" id="KW-1185">Reference proteome</keyword>
<evidence type="ECO:0000259" key="9">
    <source>
        <dbReference type="Pfam" id="PF10590"/>
    </source>
</evidence>
<comment type="pathway">
    <text evidence="6">Cofactor metabolism; pyridoxal 5'-phosphate salvage; pyridoxal 5'-phosphate from pyridoxine 5'-phosphate: step 1/1.</text>
</comment>
<evidence type="ECO:0000259" key="8">
    <source>
        <dbReference type="Pfam" id="PF01243"/>
    </source>
</evidence>
<dbReference type="Pfam" id="PF01243">
    <property type="entry name" value="PNPOx_N"/>
    <property type="match status" value="1"/>
</dbReference>
<keyword evidence="4 6" id="KW-0560">Oxidoreductase</keyword>
<dbReference type="GO" id="GO:0010181">
    <property type="term" value="F:FMN binding"/>
    <property type="evidence" value="ECO:0007669"/>
    <property type="project" value="UniProtKB-UniRule"/>
</dbReference>
<dbReference type="NCBIfam" id="NF004231">
    <property type="entry name" value="PRK05679.1"/>
    <property type="match status" value="1"/>
</dbReference>
<feature type="binding site" evidence="6">
    <location>
        <begin position="178"/>
        <end position="180"/>
    </location>
    <ligand>
        <name>substrate</name>
    </ligand>
</feature>
<feature type="binding site" evidence="6">
    <location>
        <position position="119"/>
    </location>
    <ligand>
        <name>substrate</name>
    </ligand>
</feature>
<feature type="binding site" evidence="6">
    <location>
        <position position="111"/>
    </location>
    <ligand>
        <name>substrate</name>
    </ligand>
</feature>
<dbReference type="InterPro" id="IPR011576">
    <property type="entry name" value="Pyridox_Oxase_N"/>
</dbReference>
<name>A0A4R6AW81_9RHOB</name>
<dbReference type="NCBIfam" id="TIGR00558">
    <property type="entry name" value="pdxH"/>
    <property type="match status" value="1"/>
</dbReference>
<dbReference type="Pfam" id="PF10590">
    <property type="entry name" value="PNP_phzG_C"/>
    <property type="match status" value="1"/>
</dbReference>
<comment type="caution">
    <text evidence="10">The sequence shown here is derived from an EMBL/GenBank/DDBJ whole genome shotgun (WGS) entry which is preliminary data.</text>
</comment>
<evidence type="ECO:0000256" key="6">
    <source>
        <dbReference type="HAMAP-Rule" id="MF_01629"/>
    </source>
</evidence>
<dbReference type="EC" id="1.4.3.5" evidence="6"/>
<proteinExistence type="inferred from homology"/>
<feature type="domain" description="Pyridoxine 5'-phosphate oxidase dimerisation C-terminal" evidence="9">
    <location>
        <begin position="159"/>
        <end position="201"/>
    </location>
</feature>
<comment type="catalytic activity">
    <reaction evidence="6">
        <text>pyridoxamine 5'-phosphate + O2 + H2O = pyridoxal 5'-phosphate + H2O2 + NH4(+)</text>
        <dbReference type="Rhea" id="RHEA:15817"/>
        <dbReference type="ChEBI" id="CHEBI:15377"/>
        <dbReference type="ChEBI" id="CHEBI:15379"/>
        <dbReference type="ChEBI" id="CHEBI:16240"/>
        <dbReference type="ChEBI" id="CHEBI:28938"/>
        <dbReference type="ChEBI" id="CHEBI:58451"/>
        <dbReference type="ChEBI" id="CHEBI:597326"/>
        <dbReference type="EC" id="1.4.3.5"/>
    </reaction>
</comment>
<dbReference type="PANTHER" id="PTHR10851">
    <property type="entry name" value="PYRIDOXINE-5-PHOSPHATE OXIDASE"/>
    <property type="match status" value="1"/>
</dbReference>
<dbReference type="Proteomes" id="UP000294562">
    <property type="component" value="Unassembled WGS sequence"/>
</dbReference>
<evidence type="ECO:0000256" key="7">
    <source>
        <dbReference type="PIRSR" id="PIRSR000190-2"/>
    </source>
</evidence>
<comment type="function">
    <text evidence="6">Catalyzes the oxidation of either pyridoxine 5'-phosphate (PNP) or pyridoxamine 5'-phosphate (PMP) into pyridoxal 5'-phosphate (PLP).</text>
</comment>
<dbReference type="InterPro" id="IPR019576">
    <property type="entry name" value="Pyridoxamine_oxidase_dimer_C"/>
</dbReference>
<evidence type="ECO:0000256" key="4">
    <source>
        <dbReference type="ARBA" id="ARBA00023002"/>
    </source>
</evidence>
<comment type="similarity">
    <text evidence="1 6">Belongs to the pyridoxamine 5'-phosphate oxidase family.</text>
</comment>
<dbReference type="GO" id="GO:0008615">
    <property type="term" value="P:pyridoxine biosynthetic process"/>
    <property type="evidence" value="ECO:0007669"/>
    <property type="project" value="UniProtKB-UniRule"/>
</dbReference>
<dbReference type="GO" id="GO:0004733">
    <property type="term" value="F:pyridoxamine phosphate oxidase activity"/>
    <property type="evidence" value="ECO:0007669"/>
    <property type="project" value="UniProtKB-UniRule"/>
</dbReference>
<feature type="binding site" evidence="6">
    <location>
        <position position="54"/>
    </location>
    <ligand>
        <name>substrate</name>
    </ligand>
</feature>
<feature type="binding site" evidence="6 7">
    <location>
        <position position="71"/>
    </location>
    <ligand>
        <name>FMN</name>
        <dbReference type="ChEBI" id="CHEBI:58210"/>
    </ligand>
</feature>
<evidence type="ECO:0000256" key="2">
    <source>
        <dbReference type="ARBA" id="ARBA00022630"/>
    </source>
</evidence>
<dbReference type="UniPathway" id="UPA01068">
    <property type="reaction ID" value="UER00304"/>
</dbReference>
<feature type="binding site" evidence="6">
    <location>
        <position position="115"/>
    </location>
    <ligand>
        <name>substrate</name>
    </ligand>
</feature>
<feature type="binding site" evidence="6 7">
    <location>
        <position position="182"/>
    </location>
    <ligand>
        <name>FMN</name>
        <dbReference type="ChEBI" id="CHEBI:58210"/>
    </ligand>
</feature>
<comment type="subunit">
    <text evidence="6">Homodimer.</text>
</comment>
<dbReference type="OrthoDB" id="9780392at2"/>
<comment type="caution">
    <text evidence="6">Lacks conserved residue(s) required for the propagation of feature annotation.</text>
</comment>
<dbReference type="HAMAP" id="MF_01629">
    <property type="entry name" value="PdxH"/>
    <property type="match status" value="1"/>
</dbReference>
<evidence type="ECO:0000313" key="10">
    <source>
        <dbReference type="EMBL" id="TDL87945.1"/>
    </source>
</evidence>
<feature type="binding site" evidence="6 7">
    <location>
        <begin position="64"/>
        <end position="65"/>
    </location>
    <ligand>
        <name>FMN</name>
        <dbReference type="ChEBI" id="CHEBI:58210"/>
    </ligand>
</feature>
<dbReference type="PROSITE" id="PS01064">
    <property type="entry name" value="PYRIDOX_OXIDASE"/>
    <property type="match status" value="1"/>
</dbReference>
<reference evidence="10 11" key="1">
    <citation type="submission" date="2019-03" db="EMBL/GenBank/DDBJ databases">
        <title>Rhodobacteraceae bacterium SM1902, a new member of the family Rhodobacteraceae isolated from Yantai.</title>
        <authorList>
            <person name="Sun Y."/>
        </authorList>
    </citation>
    <scope>NUCLEOTIDE SEQUENCE [LARGE SCALE GENOMIC DNA]</scope>
    <source>
        <strain evidence="10 11">SM1902</strain>
    </source>
</reference>
<dbReference type="Gene3D" id="2.30.110.10">
    <property type="entry name" value="Electron Transport, Fmn-binding Protein, Chain A"/>
    <property type="match status" value="1"/>
</dbReference>
<comment type="pathway">
    <text evidence="6">Cofactor metabolism; pyridoxal 5'-phosphate salvage; pyridoxal 5'-phosphate from pyridoxamine 5'-phosphate: step 1/1.</text>
</comment>
<dbReference type="InterPro" id="IPR000659">
    <property type="entry name" value="Pyridox_Oxase"/>
</dbReference>
<feature type="binding site" evidence="6 7">
    <location>
        <begin position="128"/>
        <end position="129"/>
    </location>
    <ligand>
        <name>FMN</name>
        <dbReference type="ChEBI" id="CHEBI:58210"/>
    </ligand>
</feature>
<organism evidence="10 11">
    <name type="scientific">Meridianimarinicoccus aquatilis</name>
    <dbReference type="NCBI Taxonomy" id="2552766"/>
    <lineage>
        <taxon>Bacteria</taxon>
        <taxon>Pseudomonadati</taxon>
        <taxon>Pseudomonadota</taxon>
        <taxon>Alphaproteobacteria</taxon>
        <taxon>Rhodobacterales</taxon>
        <taxon>Paracoccaceae</taxon>
        <taxon>Meridianimarinicoccus</taxon>
    </lineage>
</organism>
<dbReference type="InterPro" id="IPR012349">
    <property type="entry name" value="Split_barrel_FMN-bd"/>
</dbReference>
<dbReference type="PANTHER" id="PTHR10851:SF0">
    <property type="entry name" value="PYRIDOXINE-5'-PHOSPHATE OXIDASE"/>
    <property type="match status" value="1"/>
</dbReference>
<comment type="cofactor">
    <cofactor evidence="6 7">
        <name>FMN</name>
        <dbReference type="ChEBI" id="CHEBI:58210"/>
    </cofactor>
    <text evidence="6 7">Binds 1 FMN per subunit.</text>
</comment>
<feature type="domain" description="Pyridoxamine 5'-phosphate oxidase N-terminal" evidence="8">
    <location>
        <begin position="22"/>
        <end position="146"/>
    </location>
</feature>
<accession>A0A4R6AW81</accession>
<dbReference type="InterPro" id="IPR019740">
    <property type="entry name" value="Pyridox_Oxase_CS"/>
</dbReference>
<dbReference type="SUPFAM" id="SSF50475">
    <property type="entry name" value="FMN-binding split barrel"/>
    <property type="match status" value="1"/>
</dbReference>
<keyword evidence="3 6" id="KW-0288">FMN</keyword>
<keyword evidence="5 6" id="KW-0664">Pyridoxine biosynthesis</keyword>
<dbReference type="AlphaFoldDB" id="A0A4R6AW81"/>
<feature type="binding site" evidence="6 7">
    <location>
        <position position="172"/>
    </location>
    <ligand>
        <name>FMN</name>
        <dbReference type="ChEBI" id="CHEBI:58210"/>
    </ligand>
</feature>